<protein>
    <recommendedName>
        <fullName evidence="10">Flagellar protein FliL</fullName>
    </recommendedName>
</protein>
<keyword evidence="6 10" id="KW-0812">Transmembrane</keyword>
<organism evidence="11 12">
    <name type="scientific">Undibacterium luofuense</name>
    <dbReference type="NCBI Taxonomy" id="2828733"/>
    <lineage>
        <taxon>Bacteria</taxon>
        <taxon>Pseudomonadati</taxon>
        <taxon>Pseudomonadota</taxon>
        <taxon>Betaproteobacteria</taxon>
        <taxon>Burkholderiales</taxon>
        <taxon>Oxalobacteraceae</taxon>
        <taxon>Undibacterium</taxon>
    </lineage>
</organism>
<dbReference type="GO" id="GO:0071978">
    <property type="term" value="P:bacterial-type flagellum-dependent swarming motility"/>
    <property type="evidence" value="ECO:0007669"/>
    <property type="project" value="TreeGrafter"/>
</dbReference>
<dbReference type="GO" id="GO:0009425">
    <property type="term" value="C:bacterial-type flagellum basal body"/>
    <property type="evidence" value="ECO:0007669"/>
    <property type="project" value="InterPro"/>
</dbReference>
<evidence type="ECO:0000256" key="7">
    <source>
        <dbReference type="ARBA" id="ARBA00022779"/>
    </source>
</evidence>
<evidence type="ECO:0000256" key="9">
    <source>
        <dbReference type="ARBA" id="ARBA00023136"/>
    </source>
</evidence>
<keyword evidence="4" id="KW-1003">Cell membrane</keyword>
<dbReference type="GO" id="GO:0006935">
    <property type="term" value="P:chemotaxis"/>
    <property type="evidence" value="ECO:0007669"/>
    <property type="project" value="UniProtKB-KW"/>
</dbReference>
<feature type="transmembrane region" description="Helical" evidence="10">
    <location>
        <begin position="26"/>
        <end position="49"/>
    </location>
</feature>
<dbReference type="InterPro" id="IPR005503">
    <property type="entry name" value="FliL"/>
</dbReference>
<comment type="function">
    <text evidence="1 10">Controls the rotational direction of flagella during chemotaxis.</text>
</comment>
<dbReference type="Proteomes" id="UP000680067">
    <property type="component" value="Unassembled WGS sequence"/>
</dbReference>
<evidence type="ECO:0000256" key="10">
    <source>
        <dbReference type="RuleBase" id="RU364125"/>
    </source>
</evidence>
<name>A0A941DL12_9BURK</name>
<evidence type="ECO:0000256" key="2">
    <source>
        <dbReference type="ARBA" id="ARBA00004162"/>
    </source>
</evidence>
<evidence type="ECO:0000256" key="8">
    <source>
        <dbReference type="ARBA" id="ARBA00022989"/>
    </source>
</evidence>
<keyword evidence="11" id="KW-0282">Flagellum</keyword>
<keyword evidence="12" id="KW-1185">Reference proteome</keyword>
<keyword evidence="9 10" id="KW-0472">Membrane</keyword>
<dbReference type="PANTHER" id="PTHR35091:SF2">
    <property type="entry name" value="FLAGELLAR PROTEIN FLIL"/>
    <property type="match status" value="1"/>
</dbReference>
<evidence type="ECO:0000256" key="3">
    <source>
        <dbReference type="ARBA" id="ARBA00008281"/>
    </source>
</evidence>
<comment type="caution">
    <text evidence="11">The sequence shown here is derived from an EMBL/GenBank/DDBJ whole genome shotgun (WGS) entry which is preliminary data.</text>
</comment>
<evidence type="ECO:0000256" key="4">
    <source>
        <dbReference type="ARBA" id="ARBA00022475"/>
    </source>
</evidence>
<keyword evidence="7 10" id="KW-0283">Flagellar rotation</keyword>
<keyword evidence="8 10" id="KW-1133">Transmembrane helix</keyword>
<evidence type="ECO:0000256" key="1">
    <source>
        <dbReference type="ARBA" id="ARBA00002254"/>
    </source>
</evidence>
<dbReference type="Pfam" id="PF03748">
    <property type="entry name" value="FliL"/>
    <property type="match status" value="1"/>
</dbReference>
<dbReference type="EMBL" id="JAGSPN010000009">
    <property type="protein sequence ID" value="MBR7783017.1"/>
    <property type="molecule type" value="Genomic_DNA"/>
</dbReference>
<dbReference type="AlphaFoldDB" id="A0A941DL12"/>
<comment type="similarity">
    <text evidence="3 10">Belongs to the FliL family.</text>
</comment>
<evidence type="ECO:0000313" key="11">
    <source>
        <dbReference type="EMBL" id="MBR7783017.1"/>
    </source>
</evidence>
<accession>A0A941DL12</accession>
<dbReference type="GO" id="GO:0005886">
    <property type="term" value="C:plasma membrane"/>
    <property type="evidence" value="ECO:0007669"/>
    <property type="project" value="UniProtKB-SubCell"/>
</dbReference>
<evidence type="ECO:0000256" key="6">
    <source>
        <dbReference type="ARBA" id="ARBA00022692"/>
    </source>
</evidence>
<evidence type="ECO:0000313" key="12">
    <source>
        <dbReference type="Proteomes" id="UP000680067"/>
    </source>
</evidence>
<dbReference type="NCBIfam" id="NF005435">
    <property type="entry name" value="PRK07021.1"/>
    <property type="match status" value="1"/>
</dbReference>
<reference evidence="11" key="1">
    <citation type="submission" date="2021-04" db="EMBL/GenBank/DDBJ databases">
        <title>novel species isolated from subtropical streams in China.</title>
        <authorList>
            <person name="Lu H."/>
        </authorList>
    </citation>
    <scope>NUCLEOTIDE SEQUENCE</scope>
    <source>
        <strain evidence="11">LFS511W</strain>
    </source>
</reference>
<keyword evidence="11" id="KW-0966">Cell projection</keyword>
<dbReference type="RefSeq" id="WP_212688305.1">
    <property type="nucleotide sequence ID" value="NZ_CAXBSD010000320.1"/>
</dbReference>
<sequence>MAKAPAKAAKGAEEAPAGAGKSKKKLIIIIAAALVVLGAGGGGAAFFLMKKGGKKEAEHKEEVAKPKVFVNLDPFTVNLQSGDGDKYLQVTMSLEVEGEDQASAIKNNMPQVKSRIILLLSSKQADDVLSQEGKDKLVEEIIEKVSDPFVPKGDHQKVTGVYFTSFVVQ</sequence>
<gene>
    <name evidence="11" type="primary">fliL</name>
    <name evidence="11" type="ORF">KDM89_12770</name>
</gene>
<comment type="subcellular location">
    <subcellularLocation>
        <location evidence="10">Cell inner membrane</location>
    </subcellularLocation>
    <subcellularLocation>
        <location evidence="2">Cell membrane</location>
        <topology evidence="2">Single-pass membrane protein</topology>
    </subcellularLocation>
</comment>
<dbReference type="PANTHER" id="PTHR35091">
    <property type="entry name" value="FLAGELLAR PROTEIN FLIL"/>
    <property type="match status" value="1"/>
</dbReference>
<evidence type="ECO:0000256" key="5">
    <source>
        <dbReference type="ARBA" id="ARBA00022500"/>
    </source>
</evidence>
<proteinExistence type="inferred from homology"/>
<keyword evidence="11" id="KW-0969">Cilium</keyword>
<keyword evidence="10" id="KW-0997">Cell inner membrane</keyword>
<keyword evidence="5 10" id="KW-0145">Chemotaxis</keyword>